<dbReference type="PIRSF" id="PIRSF000443">
    <property type="entry name" value="Homoser_Ac_trans"/>
    <property type="match status" value="1"/>
</dbReference>
<accession>A0ABM7YET2</accession>
<evidence type="ECO:0000313" key="3">
    <source>
        <dbReference type="EMBL" id="BDH79837.1"/>
    </source>
</evidence>
<proteinExistence type="predicted"/>
<sequence length="321" mass="36114">MIRASYFTLPEFTFESGETLKKPRIEYTCIGTPKVDPDGFITNGLLHIHGWSGDYSSVKRLTPLIGEGKPLDDFFIIAPTSLGSPGSSSPSTSGLGAEFPQYTIKDMVNFHHEFIRRKFKIRKLKGVIGASMGGFQALQWGVSYPDFMDFLVLLVTTFKVRGINYAIFKYMNKLIKADPAYKGGRYEENPPIGTCLASMFMYFYGFSREYYNSLDNTELQASMIKAGKEGMELDANDIIWRNNAAMGFDLEDQLENIRADTLVVGIKEDQYFPPSTDTIPLSEKIKNSKLVVYESTCGHLGVNELEKIQGELKRFIGSPHY</sequence>
<evidence type="ECO:0000256" key="1">
    <source>
        <dbReference type="ARBA" id="ARBA00022679"/>
    </source>
</evidence>
<dbReference type="Proteomes" id="UP000831817">
    <property type="component" value="Chromosome"/>
</dbReference>
<feature type="domain" description="AB hydrolase-1" evidence="2">
    <location>
        <begin position="46"/>
        <end position="300"/>
    </location>
</feature>
<dbReference type="InterPro" id="IPR029058">
    <property type="entry name" value="AB_hydrolase_fold"/>
</dbReference>
<dbReference type="Pfam" id="PF00561">
    <property type="entry name" value="Abhydrolase_1"/>
    <property type="match status" value="1"/>
</dbReference>
<name>A0ABM7YET2_9EURY</name>
<dbReference type="Gene3D" id="3.40.50.1820">
    <property type="entry name" value="alpha/beta hydrolase"/>
    <property type="match status" value="1"/>
</dbReference>
<reference evidence="3 4" key="1">
    <citation type="submission" date="2022-04" db="EMBL/GenBank/DDBJ databases">
        <title>Complete genome of Methanothermobacter tenebrarum strain RMAS.</title>
        <authorList>
            <person name="Nakamura K."/>
            <person name="Oshima K."/>
            <person name="Hattori M."/>
            <person name="Kamagata Y."/>
            <person name="Takamizawa K."/>
        </authorList>
    </citation>
    <scope>NUCLEOTIDE SEQUENCE [LARGE SCALE GENOMIC DNA]</scope>
    <source>
        <strain evidence="3 4">RMAS</strain>
    </source>
</reference>
<dbReference type="PANTHER" id="PTHR32268:SF11">
    <property type="entry name" value="HOMOSERINE O-ACETYLTRANSFERASE"/>
    <property type="match status" value="1"/>
</dbReference>
<dbReference type="InterPro" id="IPR008220">
    <property type="entry name" value="HAT_MetX-like"/>
</dbReference>
<evidence type="ECO:0000259" key="2">
    <source>
        <dbReference type="Pfam" id="PF00561"/>
    </source>
</evidence>
<keyword evidence="1" id="KW-0808">Transferase</keyword>
<dbReference type="RefSeq" id="WP_248564154.1">
    <property type="nucleotide sequence ID" value="NZ_AP025698.1"/>
</dbReference>
<organism evidence="3 4">
    <name type="scientific">Methanothermobacter tenebrarum</name>
    <dbReference type="NCBI Taxonomy" id="680118"/>
    <lineage>
        <taxon>Archaea</taxon>
        <taxon>Methanobacteriati</taxon>
        <taxon>Methanobacteriota</taxon>
        <taxon>Methanomada group</taxon>
        <taxon>Methanobacteria</taxon>
        <taxon>Methanobacteriales</taxon>
        <taxon>Methanobacteriaceae</taxon>
        <taxon>Methanothermobacter</taxon>
    </lineage>
</organism>
<evidence type="ECO:0000313" key="4">
    <source>
        <dbReference type="Proteomes" id="UP000831817"/>
    </source>
</evidence>
<dbReference type="InterPro" id="IPR000073">
    <property type="entry name" value="AB_hydrolase_1"/>
</dbReference>
<dbReference type="GeneID" id="71965742"/>
<gene>
    <name evidence="3" type="ORF">MTTB_12160</name>
</gene>
<dbReference type="EMBL" id="AP025698">
    <property type="protein sequence ID" value="BDH79837.1"/>
    <property type="molecule type" value="Genomic_DNA"/>
</dbReference>
<protein>
    <submittedName>
        <fullName evidence="3">Homoserine O-acetyltransferase</fullName>
    </submittedName>
</protein>
<dbReference type="SUPFAM" id="SSF53474">
    <property type="entry name" value="alpha/beta-Hydrolases"/>
    <property type="match status" value="1"/>
</dbReference>
<dbReference type="PANTHER" id="PTHR32268">
    <property type="entry name" value="HOMOSERINE O-ACETYLTRANSFERASE"/>
    <property type="match status" value="1"/>
</dbReference>
<keyword evidence="4" id="KW-1185">Reference proteome</keyword>